<sequence>MKKIKTLFRALSLSSEYDKILLKIQSSEDYLRPTEDMIMKLKDGLEGHDQELCQQKAIQELFSSAKLYENWNQAIKMFYILHKLVHMMKLNVTYIITENDITQQLKANLKINNQCDEVHVPIMLKYYQFLRLISKNFSEFYQCEQYFQSESLEYLKQKSIQEIINTIQPLISILKNVFRVTQNLSFSLQNYSKFEIIKYASCMLIKDSIMIYDFVSDVMTTIKDLILTESQSVSLQIYEAYEEIVILTKNIEKIYDLRNLTVDPYIKKPKYFKIDRENNRKIELHINQIQKRVYNSDNVAATVNKSVNESNFNNQIEQISPIKDQQSNKQAQQNRRNREMMKYSSKDTVLTTCGSYSNRIIYTELENLNQKNKNGSQEETKQLRNSDSPNNAESYDNIDDGSKQFFSKYENPEISENKEDQNQQNLFDDECNENQRIYINNLCSKNDKIQPVMKKEKQDQRKILNNQLIEKNENQQIKNDIIKSNSVIKLDV</sequence>
<proteinExistence type="predicted"/>
<dbReference type="SUPFAM" id="SSF89009">
    <property type="entry name" value="GAT-like domain"/>
    <property type="match status" value="1"/>
</dbReference>
<accession>Q23RA0</accession>
<dbReference type="EMBL" id="GG662644">
    <property type="protein sequence ID" value="EAR99148.3"/>
    <property type="molecule type" value="Genomic_DNA"/>
</dbReference>
<evidence type="ECO:0000256" key="1">
    <source>
        <dbReference type="SAM" id="MobiDB-lite"/>
    </source>
</evidence>
<evidence type="ECO:0000313" key="2">
    <source>
        <dbReference type="EMBL" id="EAR99148.3"/>
    </source>
</evidence>
<dbReference type="KEGG" id="tet:TTHERM_00389880"/>
<feature type="compositionally biased region" description="Polar residues" evidence="1">
    <location>
        <begin position="320"/>
        <end position="334"/>
    </location>
</feature>
<reference evidence="3" key="1">
    <citation type="journal article" date="2006" name="PLoS Biol.">
        <title>Macronuclear genome sequence of the ciliate Tetrahymena thermophila, a model eukaryote.</title>
        <authorList>
            <person name="Eisen J.A."/>
            <person name="Coyne R.S."/>
            <person name="Wu M."/>
            <person name="Wu D."/>
            <person name="Thiagarajan M."/>
            <person name="Wortman J.R."/>
            <person name="Badger J.H."/>
            <person name="Ren Q."/>
            <person name="Amedeo P."/>
            <person name="Jones K.M."/>
            <person name="Tallon L.J."/>
            <person name="Delcher A.L."/>
            <person name="Salzberg S.L."/>
            <person name="Silva J.C."/>
            <person name="Haas B.J."/>
            <person name="Majoros W.H."/>
            <person name="Farzad M."/>
            <person name="Carlton J.M."/>
            <person name="Smith R.K. Jr."/>
            <person name="Garg J."/>
            <person name="Pearlman R.E."/>
            <person name="Karrer K.M."/>
            <person name="Sun L."/>
            <person name="Manning G."/>
            <person name="Elde N.C."/>
            <person name="Turkewitz A.P."/>
            <person name="Asai D.J."/>
            <person name="Wilkes D.E."/>
            <person name="Wang Y."/>
            <person name="Cai H."/>
            <person name="Collins K."/>
            <person name="Stewart B.A."/>
            <person name="Lee S.R."/>
            <person name="Wilamowska K."/>
            <person name="Weinberg Z."/>
            <person name="Ruzzo W.L."/>
            <person name="Wloga D."/>
            <person name="Gaertig J."/>
            <person name="Frankel J."/>
            <person name="Tsao C.-C."/>
            <person name="Gorovsky M.A."/>
            <person name="Keeling P.J."/>
            <person name="Waller R.F."/>
            <person name="Patron N.J."/>
            <person name="Cherry J.M."/>
            <person name="Stover N.A."/>
            <person name="Krieger C.J."/>
            <person name="del Toro C."/>
            <person name="Ryder H.F."/>
            <person name="Williamson S.C."/>
            <person name="Barbeau R.A."/>
            <person name="Hamilton E.P."/>
            <person name="Orias E."/>
        </authorList>
    </citation>
    <scope>NUCLEOTIDE SEQUENCE [LARGE SCALE GENOMIC DNA]</scope>
    <source>
        <strain evidence="3">SB210</strain>
    </source>
</reference>
<dbReference type="GeneID" id="7834816"/>
<dbReference type="AlphaFoldDB" id="Q23RA0"/>
<dbReference type="Proteomes" id="UP000009168">
    <property type="component" value="Unassembled WGS sequence"/>
</dbReference>
<feature type="compositionally biased region" description="Polar residues" evidence="1">
    <location>
        <begin position="385"/>
        <end position="394"/>
    </location>
</feature>
<feature type="region of interest" description="Disordered" evidence="1">
    <location>
        <begin position="371"/>
        <end position="404"/>
    </location>
</feature>
<protein>
    <recommendedName>
        <fullName evidence="4">ENTH domain protein</fullName>
    </recommendedName>
</protein>
<dbReference type="RefSeq" id="XP_001019393.3">
    <property type="nucleotide sequence ID" value="XM_001019393.3"/>
</dbReference>
<feature type="compositionally biased region" description="Basic and acidic residues" evidence="1">
    <location>
        <begin position="336"/>
        <end position="345"/>
    </location>
</feature>
<name>Q23RA0_TETTS</name>
<dbReference type="InParanoid" id="Q23RA0"/>
<keyword evidence="3" id="KW-1185">Reference proteome</keyword>
<feature type="region of interest" description="Disordered" evidence="1">
    <location>
        <begin position="320"/>
        <end position="346"/>
    </location>
</feature>
<gene>
    <name evidence="2" type="ORF">TTHERM_00389880</name>
</gene>
<dbReference type="HOGENOM" id="CLU_749041_0_0_1"/>
<organism evidence="2 3">
    <name type="scientific">Tetrahymena thermophila (strain SB210)</name>
    <dbReference type="NCBI Taxonomy" id="312017"/>
    <lineage>
        <taxon>Eukaryota</taxon>
        <taxon>Sar</taxon>
        <taxon>Alveolata</taxon>
        <taxon>Ciliophora</taxon>
        <taxon>Intramacronucleata</taxon>
        <taxon>Oligohymenophorea</taxon>
        <taxon>Hymenostomatida</taxon>
        <taxon>Tetrahymenina</taxon>
        <taxon>Tetrahymenidae</taxon>
        <taxon>Tetrahymena</taxon>
    </lineage>
</organism>
<evidence type="ECO:0000313" key="3">
    <source>
        <dbReference type="Proteomes" id="UP000009168"/>
    </source>
</evidence>
<evidence type="ECO:0008006" key="4">
    <source>
        <dbReference type="Google" id="ProtNLM"/>
    </source>
</evidence>